<protein>
    <submittedName>
        <fullName evidence="6">ZPR1 zinc finger domain-containing protein</fullName>
    </submittedName>
</protein>
<dbReference type="RefSeq" id="WP_042685718.1">
    <property type="nucleotide sequence ID" value="NZ_DUIH01000012.1"/>
</dbReference>
<dbReference type="NCBIfam" id="TIGR00340">
    <property type="entry name" value="zpr1_rel"/>
    <property type="match status" value="1"/>
</dbReference>
<evidence type="ECO:0000313" key="6">
    <source>
        <dbReference type="EMBL" id="HIH69747.1"/>
    </source>
</evidence>
<keyword evidence="4" id="KW-0862">Zinc</keyword>
<dbReference type="FunFam" id="2.60.120.1040:FF:000008">
    <property type="entry name" value="Zn finger containing protein"/>
    <property type="match status" value="1"/>
</dbReference>
<sequence length="192" mass="21536">MEHEFTTQIPCPACARELSISWTQQSMPYFGGVMLVSARCECGFRFSDVMLLDSRGPSRHVLDVLGEDDLKARVVRSTSCTIRIPELGVQIEPATHAEAFVSNVEGVLERVEDVLRATERWSAEEGDERKTERCRQLLNTIADIRSGNRSMTLILEDPMGNSTILSERAICEPLTYDEVKRLSRGGYTPLRG</sequence>
<keyword evidence="2" id="KW-0479">Metal-binding</keyword>
<dbReference type="Proteomes" id="UP000600363">
    <property type="component" value="Unassembled WGS sequence"/>
</dbReference>
<evidence type="ECO:0000256" key="4">
    <source>
        <dbReference type="ARBA" id="ARBA00022833"/>
    </source>
</evidence>
<dbReference type="Gene3D" id="2.60.120.1040">
    <property type="entry name" value="ZPR1, A/B domain"/>
    <property type="match status" value="1"/>
</dbReference>
<evidence type="ECO:0000259" key="5">
    <source>
        <dbReference type="SMART" id="SM00709"/>
    </source>
</evidence>
<dbReference type="InterPro" id="IPR004457">
    <property type="entry name" value="Znf_ZPR1"/>
</dbReference>
<feature type="domain" description="Zinc finger ZPR1-type" evidence="5">
    <location>
        <begin position="9"/>
        <end position="166"/>
    </location>
</feature>
<gene>
    <name evidence="6" type="ORF">HA299_03880</name>
</gene>
<dbReference type="InterPro" id="IPR042451">
    <property type="entry name" value="ZPR1_A/B_dom"/>
</dbReference>
<dbReference type="SMART" id="SM00709">
    <property type="entry name" value="Zpr1"/>
    <property type="match status" value="1"/>
</dbReference>
<reference evidence="6" key="1">
    <citation type="journal article" date="2020" name="bioRxiv">
        <title>A rank-normalized archaeal taxonomy based on genome phylogeny resolves widespread incomplete and uneven classifications.</title>
        <authorList>
            <person name="Rinke C."/>
            <person name="Chuvochina M."/>
            <person name="Mussig A.J."/>
            <person name="Chaumeil P.-A."/>
            <person name="Waite D.W."/>
            <person name="Whitman W.B."/>
            <person name="Parks D.H."/>
            <person name="Hugenholtz P."/>
        </authorList>
    </citation>
    <scope>NUCLEOTIDE SEQUENCE</scope>
    <source>
        <strain evidence="6">UBA12518</strain>
    </source>
</reference>
<dbReference type="NCBIfam" id="TIGR00310">
    <property type="entry name" value="ZPR1_znf"/>
    <property type="match status" value="1"/>
</dbReference>
<dbReference type="PANTHER" id="PTHR10876">
    <property type="entry name" value="ZINC FINGER PROTEIN ZPR1"/>
    <property type="match status" value="1"/>
</dbReference>
<dbReference type="AlphaFoldDB" id="A0A832RXF8"/>
<dbReference type="InterPro" id="IPR004470">
    <property type="entry name" value="ZPR1-like_arc"/>
</dbReference>
<dbReference type="EMBL" id="DUIH01000012">
    <property type="protein sequence ID" value="HIH69747.1"/>
    <property type="molecule type" value="Genomic_DNA"/>
</dbReference>
<comment type="caution">
    <text evidence="6">The sequence shown here is derived from an EMBL/GenBank/DDBJ whole genome shotgun (WGS) entry which is preliminary data.</text>
</comment>
<organism evidence="6 7">
    <name type="scientific">Methermicoccus shengliensis</name>
    <dbReference type="NCBI Taxonomy" id="660064"/>
    <lineage>
        <taxon>Archaea</taxon>
        <taxon>Methanobacteriati</taxon>
        <taxon>Methanobacteriota</taxon>
        <taxon>Stenosarchaea group</taxon>
        <taxon>Methanomicrobia</taxon>
        <taxon>Methanosarcinales</taxon>
        <taxon>Methermicoccaceae</taxon>
        <taxon>Methermicoccus</taxon>
    </lineage>
</organism>
<dbReference type="InterPro" id="IPR040141">
    <property type="entry name" value="ZPR1"/>
</dbReference>
<evidence type="ECO:0000313" key="7">
    <source>
        <dbReference type="Proteomes" id="UP000600363"/>
    </source>
</evidence>
<keyword evidence="3" id="KW-0863">Zinc-finger</keyword>
<name>A0A832RXF8_9EURY</name>
<evidence type="ECO:0000256" key="1">
    <source>
        <dbReference type="ARBA" id="ARBA00008354"/>
    </source>
</evidence>
<proteinExistence type="inferred from homology"/>
<dbReference type="InterPro" id="IPR056180">
    <property type="entry name" value="ZPR1_jr_dom"/>
</dbReference>
<dbReference type="Pfam" id="PF22794">
    <property type="entry name" value="jr-ZPR1"/>
    <property type="match status" value="1"/>
</dbReference>
<comment type="similarity">
    <text evidence="1">Belongs to the ZPR1 family.</text>
</comment>
<evidence type="ECO:0000256" key="3">
    <source>
        <dbReference type="ARBA" id="ARBA00022771"/>
    </source>
</evidence>
<dbReference type="PANTHER" id="PTHR10876:SF0">
    <property type="entry name" value="ZINC FINGER PROTEIN ZPR1"/>
    <property type="match status" value="1"/>
</dbReference>
<accession>A0A832RXF8</accession>
<dbReference type="GO" id="GO:0008270">
    <property type="term" value="F:zinc ion binding"/>
    <property type="evidence" value="ECO:0007669"/>
    <property type="project" value="UniProtKB-KW"/>
</dbReference>
<evidence type="ECO:0000256" key="2">
    <source>
        <dbReference type="ARBA" id="ARBA00022723"/>
    </source>
</evidence>